<feature type="region of interest" description="Disordered" evidence="1">
    <location>
        <begin position="188"/>
        <end position="258"/>
    </location>
</feature>
<dbReference type="Pfam" id="PF20945">
    <property type="entry name" value="RMP1"/>
    <property type="match status" value="1"/>
</dbReference>
<dbReference type="GO" id="GO:0000294">
    <property type="term" value="P:nuclear-transcribed mRNA catabolic process, RNase MRP-dependent"/>
    <property type="evidence" value="ECO:0007669"/>
    <property type="project" value="TreeGrafter"/>
</dbReference>
<dbReference type="RefSeq" id="XP_028466628.1">
    <property type="nucleotide sequence ID" value="XM_028611975.1"/>
</dbReference>
<dbReference type="InterPro" id="IPR047205">
    <property type="entry name" value="RMP1"/>
</dbReference>
<organism evidence="3 4">
    <name type="scientific">Sodiomyces alkalinus (strain CBS 110278 / VKM F-3762 / F11)</name>
    <name type="common">Alkaliphilic filamentous fungus</name>
    <dbReference type="NCBI Taxonomy" id="1314773"/>
    <lineage>
        <taxon>Eukaryota</taxon>
        <taxon>Fungi</taxon>
        <taxon>Dikarya</taxon>
        <taxon>Ascomycota</taxon>
        <taxon>Pezizomycotina</taxon>
        <taxon>Sordariomycetes</taxon>
        <taxon>Hypocreomycetidae</taxon>
        <taxon>Glomerellales</taxon>
        <taxon>Plectosphaerellaceae</taxon>
        <taxon>Sodiomyces</taxon>
    </lineage>
</organism>
<evidence type="ECO:0000313" key="4">
    <source>
        <dbReference type="Proteomes" id="UP000272025"/>
    </source>
</evidence>
<protein>
    <recommendedName>
        <fullName evidence="2">RNase MRP protein 1 RNA binding domain-containing protein</fullName>
    </recommendedName>
</protein>
<gene>
    <name evidence="3" type="ORF">SODALDRAFT_333450</name>
</gene>
<feature type="compositionally biased region" description="Polar residues" evidence="1">
    <location>
        <begin position="188"/>
        <end position="205"/>
    </location>
</feature>
<reference evidence="3 4" key="1">
    <citation type="journal article" date="2018" name="Mol. Ecol.">
        <title>The obligate alkalophilic soda-lake fungus Sodiomyces alkalinus has shifted to a protein diet.</title>
        <authorList>
            <person name="Grum-Grzhimaylo A.A."/>
            <person name="Falkoski D.L."/>
            <person name="van den Heuvel J."/>
            <person name="Valero-Jimenez C.A."/>
            <person name="Min B."/>
            <person name="Choi I.G."/>
            <person name="Lipzen A."/>
            <person name="Daum C.G."/>
            <person name="Aanen D.K."/>
            <person name="Tsang A."/>
            <person name="Henrissat B."/>
            <person name="Bilanenko E.N."/>
            <person name="de Vries R.P."/>
            <person name="van Kan J.A.L."/>
            <person name="Grigoriev I.V."/>
            <person name="Debets A.J.M."/>
        </authorList>
    </citation>
    <scope>NUCLEOTIDE SEQUENCE [LARGE SCALE GENOMIC DNA]</scope>
    <source>
        <strain evidence="3 4">F11</strain>
    </source>
</reference>
<dbReference type="AlphaFoldDB" id="A0A3N2PWF9"/>
<dbReference type="OrthoDB" id="5414547at2759"/>
<dbReference type="GO" id="GO:0000172">
    <property type="term" value="C:ribonuclease MRP complex"/>
    <property type="evidence" value="ECO:0007669"/>
    <property type="project" value="InterPro"/>
</dbReference>
<dbReference type="PANTHER" id="PTHR37792">
    <property type="entry name" value="RIBONUCLEASE MRP PROTEIN SUBUNIT RMP1"/>
    <property type="match status" value="1"/>
</dbReference>
<accession>A0A3N2PWF9</accession>
<dbReference type="InterPro" id="IPR047204">
    <property type="entry name" value="RMP1_RBD"/>
</dbReference>
<evidence type="ECO:0000259" key="2">
    <source>
        <dbReference type="Pfam" id="PF20945"/>
    </source>
</evidence>
<dbReference type="EMBL" id="ML119055">
    <property type="protein sequence ID" value="ROT38822.1"/>
    <property type="molecule type" value="Genomic_DNA"/>
</dbReference>
<evidence type="ECO:0000256" key="1">
    <source>
        <dbReference type="SAM" id="MobiDB-lite"/>
    </source>
</evidence>
<dbReference type="PANTHER" id="PTHR37792:SF1">
    <property type="entry name" value="RIBONUCLEASE MRP PROTEIN SUBUNIT RMP1"/>
    <property type="match status" value="1"/>
</dbReference>
<dbReference type="CDD" id="cd22573">
    <property type="entry name" value="RMP1_RBD"/>
    <property type="match status" value="1"/>
</dbReference>
<sequence>MTTSTDYTERVANVADGLSSSLLVLDRFNHRHKNQHRVATWWARFDLFRRSVRRLLDTISTYEQLHGRYARARSTAKQRDRKEPSELVSQRDAILKRARWLSGHVIPTVYLPFTQLVADNQHATLGLLLLGLTSRVKAAIAPLLGDAQEPHPPPQVTSTTEPSQLPSSATVGEPAPLDFGVVVSRSEASLHQTYEKTPSSQQPVSGDQPPQDRGRDRLHDDQPPAEISTQARISKKSMQKPKKRKKGDEFSELFGSLL</sequence>
<feature type="domain" description="RNase MRP protein 1 RNA binding" evidence="2">
    <location>
        <begin position="25"/>
        <end position="134"/>
    </location>
</feature>
<feature type="compositionally biased region" description="Basic residues" evidence="1">
    <location>
        <begin position="233"/>
        <end position="245"/>
    </location>
</feature>
<dbReference type="GeneID" id="39580453"/>
<feature type="compositionally biased region" description="Polar residues" evidence="1">
    <location>
        <begin position="156"/>
        <end position="170"/>
    </location>
</feature>
<dbReference type="Proteomes" id="UP000272025">
    <property type="component" value="Unassembled WGS sequence"/>
</dbReference>
<dbReference type="GO" id="GO:0042134">
    <property type="term" value="F:rRNA primary transcript binding"/>
    <property type="evidence" value="ECO:0007669"/>
    <property type="project" value="InterPro"/>
</dbReference>
<dbReference type="GO" id="GO:0000466">
    <property type="term" value="P:maturation of 5.8S rRNA from tricistronic rRNA transcript (SSU-rRNA, 5.8S rRNA, LSU-rRNA)"/>
    <property type="evidence" value="ECO:0007669"/>
    <property type="project" value="TreeGrafter"/>
</dbReference>
<evidence type="ECO:0000313" key="3">
    <source>
        <dbReference type="EMBL" id="ROT38822.1"/>
    </source>
</evidence>
<proteinExistence type="predicted"/>
<feature type="region of interest" description="Disordered" evidence="1">
    <location>
        <begin position="145"/>
        <end position="174"/>
    </location>
</feature>
<feature type="compositionally biased region" description="Basic and acidic residues" evidence="1">
    <location>
        <begin position="210"/>
        <end position="222"/>
    </location>
</feature>
<name>A0A3N2PWF9_SODAK</name>
<keyword evidence="4" id="KW-1185">Reference proteome</keyword>
<dbReference type="STRING" id="1314773.A0A3N2PWF9"/>